<dbReference type="RefSeq" id="WP_010402995.1">
    <property type="nucleotide sequence ID" value="NZ_JAWXXV010000001.1"/>
</dbReference>
<dbReference type="EMBL" id="JAWXXV010000001">
    <property type="protein sequence ID" value="MDX5984700.1"/>
    <property type="molecule type" value="Genomic_DNA"/>
</dbReference>
<dbReference type="Proteomes" id="UP001279660">
    <property type="component" value="Unassembled WGS sequence"/>
</dbReference>
<proteinExistence type="predicted"/>
<evidence type="ECO:0000313" key="1">
    <source>
        <dbReference type="EMBL" id="MDX5984700.1"/>
    </source>
</evidence>
<comment type="caution">
    <text evidence="1">The sequence shown here is derived from an EMBL/GenBank/DDBJ whole genome shotgun (WGS) entry which is preliminary data.</text>
</comment>
<organism evidence="1 2">
    <name type="scientific">Sphingomonas echinoides</name>
    <dbReference type="NCBI Taxonomy" id="59803"/>
    <lineage>
        <taxon>Bacteria</taxon>
        <taxon>Pseudomonadati</taxon>
        <taxon>Pseudomonadota</taxon>
        <taxon>Alphaproteobacteria</taxon>
        <taxon>Sphingomonadales</taxon>
        <taxon>Sphingomonadaceae</taxon>
        <taxon>Sphingomonas</taxon>
    </lineage>
</organism>
<protein>
    <submittedName>
        <fullName evidence="1">Uncharacterized protein</fullName>
    </submittedName>
</protein>
<reference evidence="1 2" key="1">
    <citation type="submission" date="2023-11" db="EMBL/GenBank/DDBJ databases">
        <title>MicrobeMod: A computational toolkit for identifying prokaryotic methylation and restriction-modification with nanopore sequencing.</title>
        <authorList>
            <person name="Crits-Christoph A."/>
            <person name="Kang S.C."/>
            <person name="Lee H."/>
            <person name="Ostrov N."/>
        </authorList>
    </citation>
    <scope>NUCLEOTIDE SEQUENCE [LARGE SCALE GENOMIC DNA]</scope>
    <source>
        <strain evidence="1 2">ATCC 14820</strain>
    </source>
</reference>
<name>A0ABU4PM09_9SPHN</name>
<accession>A0ABU4PM09</accession>
<gene>
    <name evidence="1" type="ORF">SIL82_10535</name>
</gene>
<keyword evidence="2" id="KW-1185">Reference proteome</keyword>
<sequence>MAELSVPLAAAFRGERPLLVGLVEINLPERDLLLIDGAGELMVGNRLFVGRDETYGVLDSIKGLADTIGDQAPTLTVGLIPASTAALAALLAANVQGSAMTVAIGCVDIATGLVVPSPYGLFAGELDVPTVTWGANNRRLEYKCTSVADRLFLTQEEYRLSDAFHQSIWPGELGLAFVTDVETTVPWGQKLDTSAVQTRTNLPWVGASTGNRT</sequence>
<evidence type="ECO:0000313" key="2">
    <source>
        <dbReference type="Proteomes" id="UP001279660"/>
    </source>
</evidence>